<protein>
    <recommendedName>
        <fullName evidence="3">Lipoprotein</fullName>
    </recommendedName>
</protein>
<dbReference type="Proteomes" id="UP000000493">
    <property type="component" value="Chromosome"/>
</dbReference>
<dbReference type="PROSITE" id="PS51257">
    <property type="entry name" value="PROKAR_LIPOPROTEIN"/>
    <property type="match status" value="1"/>
</dbReference>
<evidence type="ECO:0008006" key="3">
    <source>
        <dbReference type="Google" id="ProtNLM"/>
    </source>
</evidence>
<name>A0A7U3ZP98_RUNSL</name>
<reference evidence="2" key="1">
    <citation type="submission" date="2011-06" db="EMBL/GenBank/DDBJ databases">
        <title>The complete genome of chromosome of Runella slithyformis DSM 19594.</title>
        <authorList>
            <consortium name="US DOE Joint Genome Institute (JGI-PGF)"/>
            <person name="Lucas S."/>
            <person name="Han J."/>
            <person name="Lapidus A."/>
            <person name="Bruce D."/>
            <person name="Goodwin L."/>
            <person name="Pitluck S."/>
            <person name="Peters L."/>
            <person name="Kyrpides N."/>
            <person name="Mavromatis K."/>
            <person name="Ivanova N."/>
            <person name="Ovchinnikova G."/>
            <person name="Zhang X."/>
            <person name="Misra M."/>
            <person name="Detter J.C."/>
            <person name="Tapia R."/>
            <person name="Han C."/>
            <person name="Land M."/>
            <person name="Hauser L."/>
            <person name="Markowitz V."/>
            <person name="Cheng J.-F."/>
            <person name="Hugenholtz P."/>
            <person name="Woyke T."/>
            <person name="Wu D."/>
            <person name="Tindall B."/>
            <person name="Faehrich R."/>
            <person name="Brambilla E."/>
            <person name="Klenk H.-P."/>
            <person name="Eisen J.A."/>
        </authorList>
    </citation>
    <scope>NUCLEOTIDE SEQUENCE [LARGE SCALE GENOMIC DNA]</scope>
    <source>
        <strain evidence="2">ATCC 29530 / DSM 19594 / LMG 11500 / NCIMB 11436 / LSU 4</strain>
    </source>
</reference>
<reference evidence="1 2" key="2">
    <citation type="journal article" date="2012" name="Stand. Genomic Sci.">
        <title>Complete genome sequence of the aquatic bacterium Runella slithyformis type strain (LSU 4(T)).</title>
        <authorList>
            <person name="Copeland A."/>
            <person name="Zhang X."/>
            <person name="Misra M."/>
            <person name="Lapidus A."/>
            <person name="Nolan M."/>
            <person name="Lucas S."/>
            <person name="Deshpande S."/>
            <person name="Cheng J.F."/>
            <person name="Tapia R."/>
            <person name="Goodwin L.A."/>
            <person name="Pitluck S."/>
            <person name="Liolios K."/>
            <person name="Pagani I."/>
            <person name="Ivanova N."/>
            <person name="Mikhailova N."/>
            <person name="Pati A."/>
            <person name="Chen A."/>
            <person name="Palaniappan K."/>
            <person name="Land M."/>
            <person name="Hauser L."/>
            <person name="Pan C."/>
            <person name="Jeffries C.D."/>
            <person name="Detter J.C."/>
            <person name="Brambilla E.M."/>
            <person name="Rohde M."/>
            <person name="Djao O.D."/>
            <person name="Goker M."/>
            <person name="Sikorski J."/>
            <person name="Tindall B.J."/>
            <person name="Woyke T."/>
            <person name="Bristow J."/>
            <person name="Eisen J.A."/>
            <person name="Markowitz V."/>
            <person name="Hugenholtz P."/>
            <person name="Kyrpides N.C."/>
            <person name="Klenk H.P."/>
            <person name="Mavromatis K."/>
        </authorList>
    </citation>
    <scope>NUCLEOTIDE SEQUENCE [LARGE SCALE GENOMIC DNA]</scope>
    <source>
        <strain evidence="2">ATCC 29530 / DSM 19594 / LMG 11500 / NCIMB 11436 / LSU 4</strain>
    </source>
</reference>
<dbReference type="AlphaFoldDB" id="A0A7U3ZP98"/>
<dbReference type="KEGG" id="rsi:Runsl_4532"/>
<dbReference type="RefSeq" id="WP_013930144.1">
    <property type="nucleotide sequence ID" value="NC_015703.1"/>
</dbReference>
<dbReference type="EMBL" id="CP002859">
    <property type="protein sequence ID" value="AEI50854.1"/>
    <property type="molecule type" value="Genomic_DNA"/>
</dbReference>
<evidence type="ECO:0000313" key="2">
    <source>
        <dbReference type="Proteomes" id="UP000000493"/>
    </source>
</evidence>
<gene>
    <name evidence="1" type="ordered locus">Runsl_4532</name>
</gene>
<organism evidence="1 2">
    <name type="scientific">Runella slithyformis (strain ATCC 29530 / DSM 19594 / LMG 11500 / NCIMB 11436 / LSU 4)</name>
    <dbReference type="NCBI Taxonomy" id="761193"/>
    <lineage>
        <taxon>Bacteria</taxon>
        <taxon>Pseudomonadati</taxon>
        <taxon>Bacteroidota</taxon>
        <taxon>Cytophagia</taxon>
        <taxon>Cytophagales</taxon>
        <taxon>Spirosomataceae</taxon>
        <taxon>Runella</taxon>
    </lineage>
</organism>
<keyword evidence="2" id="KW-1185">Reference proteome</keyword>
<proteinExistence type="predicted"/>
<evidence type="ECO:0000313" key="1">
    <source>
        <dbReference type="EMBL" id="AEI50854.1"/>
    </source>
</evidence>
<sequence length="155" mass="16998">MKIQHIVTLLIGSILGACSSQNSHESTSVAADNIAKEMTANCYTYVNNRDTVELNLMQLGTKVSGELTYKLYEKDANRGTIEGEIKGDTLLANYTFKSEGISSLRQVAFLKKGEDWVEGIGDVVGIDGRVNFKDPKALHFHNSLVLKKGTCKSLK</sequence>
<accession>A0A7U3ZP98</accession>